<evidence type="ECO:0000256" key="2">
    <source>
        <dbReference type="ARBA" id="ARBA00022771"/>
    </source>
</evidence>
<feature type="domain" description="MYND-type" evidence="5">
    <location>
        <begin position="381"/>
        <end position="404"/>
    </location>
</feature>
<evidence type="ECO:0000256" key="1">
    <source>
        <dbReference type="ARBA" id="ARBA00022723"/>
    </source>
</evidence>
<feature type="region of interest" description="Disordered" evidence="4">
    <location>
        <begin position="341"/>
        <end position="362"/>
    </location>
</feature>
<dbReference type="EMBL" id="JBFXLU010000068">
    <property type="protein sequence ID" value="KAL2845899.1"/>
    <property type="molecule type" value="Genomic_DNA"/>
</dbReference>
<keyword evidence="3" id="KW-0862">Zinc</keyword>
<keyword evidence="1" id="KW-0479">Metal-binding</keyword>
<evidence type="ECO:0000256" key="4">
    <source>
        <dbReference type="SAM" id="MobiDB-lite"/>
    </source>
</evidence>
<comment type="caution">
    <text evidence="6">The sequence shown here is derived from an EMBL/GenBank/DDBJ whole genome shotgun (WGS) entry which is preliminary data.</text>
</comment>
<protein>
    <recommendedName>
        <fullName evidence="5">MYND-type domain-containing protein</fullName>
    </recommendedName>
</protein>
<sequence>MRFLDRLAELLCRKKDAHHVTCTSLMEAEEEATIFAARNAAWDDEDVGQLEKVANMLEEVAIRDSLSEEDVLDLRGKFSIYYSARLEHHAQALLDLLGKGGKMKDFATCLRAFLQERIPPAKFVEMVNYLGYSTDLYSQLRANFTPTREIAGLKRMKIVLLPGYEPRKVAPQRSLCLKHYDEKPPRKLATALGKPKWVHAEMRMVLHLFSTDTAVRMFPYLGISKKTCLLCGHVLSQLGVFQARNNHGKVYGQWTLPRGIAMPVAIHARLDTTIQKLREVLHRECDSKDNDKQLAPIKESTISTPVAEQQVIWSPFNRSIPDPRLQARKLEWLSQRVNRTVAGGSKSRANSPARENPTDYQASGARLSDVADDDAHSGGLNCHSVSYCDKSCLEKDWTQHERNCCMGRPLDEADDFIPACQKWKIPTDSDVLKAFGFRSFTSSVDRQRLFRLYCDLINQCGVSEEELREAWRSDKLKELIQFRGSQVPCARIRNESWRHKNIYSVRRAAKSLGTNYSQTQRLAQVYGALIERASFEEFWQARARSKMVNLFQKHDLDDYIRTMRNLTPLMNAVDTWYQSVWELKRFTLLSQPTPHGSVIVDYGFMNCKAPLERLRLRDADTQFFKGEGDEMALHQACIENRLAAFMRSELGSLSFDAALLQNPYPLKDYGHMGMIVGNSILCAESAYEEVKELLRAQGRQGVILMHPDEADAAVGAAFEDRAAFLGQGVTIRTTRVGGGTLKSMSGM</sequence>
<evidence type="ECO:0000313" key="7">
    <source>
        <dbReference type="Proteomes" id="UP001610446"/>
    </source>
</evidence>
<evidence type="ECO:0000313" key="6">
    <source>
        <dbReference type="EMBL" id="KAL2845899.1"/>
    </source>
</evidence>
<keyword evidence="2" id="KW-0863">Zinc-finger</keyword>
<accession>A0ABR4K112</accession>
<proteinExistence type="predicted"/>
<dbReference type="Pfam" id="PF01753">
    <property type="entry name" value="zf-MYND"/>
    <property type="match status" value="1"/>
</dbReference>
<name>A0ABR4K112_9EURO</name>
<dbReference type="SUPFAM" id="SSF144232">
    <property type="entry name" value="HIT/MYND zinc finger-like"/>
    <property type="match status" value="1"/>
</dbReference>
<evidence type="ECO:0000259" key="5">
    <source>
        <dbReference type="Pfam" id="PF01753"/>
    </source>
</evidence>
<gene>
    <name evidence="6" type="ORF">BJY01DRAFT_247505</name>
</gene>
<dbReference type="Pfam" id="PF14441">
    <property type="entry name" value="OTT_1508_deam"/>
    <property type="match status" value="1"/>
</dbReference>
<keyword evidence="7" id="KW-1185">Reference proteome</keyword>
<organism evidence="6 7">
    <name type="scientific">Aspergillus pseudoustus</name>
    <dbReference type="NCBI Taxonomy" id="1810923"/>
    <lineage>
        <taxon>Eukaryota</taxon>
        <taxon>Fungi</taxon>
        <taxon>Dikarya</taxon>
        <taxon>Ascomycota</taxon>
        <taxon>Pezizomycotina</taxon>
        <taxon>Eurotiomycetes</taxon>
        <taxon>Eurotiomycetidae</taxon>
        <taxon>Eurotiales</taxon>
        <taxon>Aspergillaceae</taxon>
        <taxon>Aspergillus</taxon>
        <taxon>Aspergillus subgen. Nidulantes</taxon>
    </lineage>
</organism>
<dbReference type="Proteomes" id="UP001610446">
    <property type="component" value="Unassembled WGS sequence"/>
</dbReference>
<dbReference type="InterPro" id="IPR027796">
    <property type="entry name" value="OTT_1508_deam-like"/>
</dbReference>
<dbReference type="InterPro" id="IPR002893">
    <property type="entry name" value="Znf_MYND"/>
</dbReference>
<evidence type="ECO:0000256" key="3">
    <source>
        <dbReference type="ARBA" id="ARBA00022833"/>
    </source>
</evidence>
<reference evidence="6 7" key="1">
    <citation type="submission" date="2024-07" db="EMBL/GenBank/DDBJ databases">
        <title>Section-level genome sequencing and comparative genomics of Aspergillus sections Usti and Cavernicolus.</title>
        <authorList>
            <consortium name="Lawrence Berkeley National Laboratory"/>
            <person name="Nybo J.L."/>
            <person name="Vesth T.C."/>
            <person name="Theobald S."/>
            <person name="Frisvad J.C."/>
            <person name="Larsen T.O."/>
            <person name="Kjaerboelling I."/>
            <person name="Rothschild-Mancinelli K."/>
            <person name="Lyhne E.K."/>
            <person name="Kogle M.E."/>
            <person name="Barry K."/>
            <person name="Clum A."/>
            <person name="Na H."/>
            <person name="Ledsgaard L."/>
            <person name="Lin J."/>
            <person name="Lipzen A."/>
            <person name="Kuo A."/>
            <person name="Riley R."/>
            <person name="Mondo S."/>
            <person name="Labutti K."/>
            <person name="Haridas S."/>
            <person name="Pangalinan J."/>
            <person name="Salamov A.A."/>
            <person name="Simmons B.A."/>
            <person name="Magnuson J.K."/>
            <person name="Chen J."/>
            <person name="Drula E."/>
            <person name="Henrissat B."/>
            <person name="Wiebenga A."/>
            <person name="Lubbers R.J."/>
            <person name="Gomes A.C."/>
            <person name="Makela M.R."/>
            <person name="Stajich J."/>
            <person name="Grigoriev I.V."/>
            <person name="Mortensen U.H."/>
            <person name="De Vries R.P."/>
            <person name="Baker S.E."/>
            <person name="Andersen M.R."/>
        </authorList>
    </citation>
    <scope>NUCLEOTIDE SEQUENCE [LARGE SCALE GENOMIC DNA]</scope>
    <source>
        <strain evidence="6 7">CBS 123904</strain>
    </source>
</reference>